<gene>
    <name evidence="1" type="ORF">DVH02_01160</name>
</gene>
<dbReference type="AlphaFoldDB" id="A0A370BK07"/>
<dbReference type="GO" id="GO:0016787">
    <property type="term" value="F:hydrolase activity"/>
    <property type="evidence" value="ECO:0007669"/>
    <property type="project" value="UniProtKB-KW"/>
</dbReference>
<dbReference type="RefSeq" id="WP_114621763.1">
    <property type="nucleotide sequence ID" value="NZ_QQNA01000005.1"/>
</dbReference>
<organism evidence="1 2">
    <name type="scientific">Streptomyces corynorhini</name>
    <dbReference type="NCBI Taxonomy" id="2282652"/>
    <lineage>
        <taxon>Bacteria</taxon>
        <taxon>Bacillati</taxon>
        <taxon>Actinomycetota</taxon>
        <taxon>Actinomycetes</taxon>
        <taxon>Kitasatosporales</taxon>
        <taxon>Streptomycetaceae</taxon>
        <taxon>Streptomyces</taxon>
    </lineage>
</organism>
<keyword evidence="1" id="KW-0378">Hydrolase</keyword>
<dbReference type="InterPro" id="IPR029058">
    <property type="entry name" value="AB_hydrolase_fold"/>
</dbReference>
<keyword evidence="2" id="KW-1185">Reference proteome</keyword>
<sequence length="258" mass="27137">MERPTERPYVEDRGAGQTLDRVTTRTVPYPAGDETKFLDIYASGRGGPCVLLWHGVGPDERDVLAPLAREIAARGPTVVVPDWRSDRPDDGRAHLTGALRYVLDRPDVLTGGPGPLIVAGWSAGAGAALGVALHPELFPGPRPAAVVGIAGGYGRPSHTTGTVPLRMLDRGVPPVPVRLVHGTRDTVVPHASSRELRDALCARGWDCELAEPDTDHAGVLGCVYDPAGDRCLPSADPAVRSVGRATARVVAEVARAVA</sequence>
<dbReference type="OrthoDB" id="3789848at2"/>
<protein>
    <submittedName>
        <fullName evidence="1">Alpha/beta hydrolase</fullName>
    </submittedName>
</protein>
<dbReference type="EMBL" id="QQNA01000005">
    <property type="protein sequence ID" value="RDG39946.1"/>
    <property type="molecule type" value="Genomic_DNA"/>
</dbReference>
<accession>A0A370BK07</accession>
<proteinExistence type="predicted"/>
<name>A0A370BK07_9ACTN</name>
<evidence type="ECO:0000313" key="2">
    <source>
        <dbReference type="Proteomes" id="UP000253741"/>
    </source>
</evidence>
<dbReference type="Gene3D" id="3.40.50.1820">
    <property type="entry name" value="alpha/beta hydrolase"/>
    <property type="match status" value="1"/>
</dbReference>
<reference evidence="1 2" key="1">
    <citation type="submission" date="2018-07" db="EMBL/GenBank/DDBJ databases">
        <title>Streptomyces species from bats.</title>
        <authorList>
            <person name="Dunlap C."/>
        </authorList>
    </citation>
    <scope>NUCLEOTIDE SEQUENCE [LARGE SCALE GENOMIC DNA]</scope>
    <source>
        <strain evidence="1 2">AC230</strain>
    </source>
</reference>
<comment type="caution">
    <text evidence="1">The sequence shown here is derived from an EMBL/GenBank/DDBJ whole genome shotgun (WGS) entry which is preliminary data.</text>
</comment>
<dbReference type="Proteomes" id="UP000253741">
    <property type="component" value="Unassembled WGS sequence"/>
</dbReference>
<dbReference type="SUPFAM" id="SSF53474">
    <property type="entry name" value="alpha/beta-Hydrolases"/>
    <property type="match status" value="1"/>
</dbReference>
<evidence type="ECO:0000313" key="1">
    <source>
        <dbReference type="EMBL" id="RDG39946.1"/>
    </source>
</evidence>